<name>A0A370TFT5_9HELO</name>
<gene>
    <name evidence="8" type="ORF">BP5553_08123</name>
</gene>
<dbReference type="GeneID" id="43600972"/>
<keyword evidence="6" id="KW-0472">Membrane</keyword>
<dbReference type="PANTHER" id="PTHR48182:SF2">
    <property type="entry name" value="PROTEIN SERAC1"/>
    <property type="match status" value="1"/>
</dbReference>
<dbReference type="InterPro" id="IPR029058">
    <property type="entry name" value="AB_hydrolase_fold"/>
</dbReference>
<sequence>MSSFQPPEICRHGLTEVYQPQGGAETVQAVAHVVFVHGLFGHPRKTWTASLERSATLRLFLIVLSLRGSGNSTSKSTPQGRDGGSDQDRGGDNKVFWPAALLPQVIPDSRIHTWGYDADVDRLRSPVSLNTVPQYAANVLSDIADLIEIDGNNLPLIFVAHGLGGIVVKAAINQSFETRGTRLSIVAPAVRGVVFLGTPHRGSDSVSIPEIAYNITRGVGRNPNGKLLQALEKNSEILDRTHKSFLQKISGCPKLLVAAFREEMETRKLFFFSTFVVKPDSATLGIANEEESSIPTNHSDMTKFGSSSDVGFKRVSAQ</sequence>
<evidence type="ECO:0000256" key="2">
    <source>
        <dbReference type="ARBA" id="ARBA00004240"/>
    </source>
</evidence>
<evidence type="ECO:0000256" key="5">
    <source>
        <dbReference type="ARBA" id="ARBA00023128"/>
    </source>
</evidence>
<protein>
    <submittedName>
        <fullName evidence="8">Uncharacterized protein</fullName>
    </submittedName>
</protein>
<evidence type="ECO:0000256" key="7">
    <source>
        <dbReference type="SAM" id="MobiDB-lite"/>
    </source>
</evidence>
<dbReference type="GO" id="GO:0005739">
    <property type="term" value="C:mitochondrion"/>
    <property type="evidence" value="ECO:0007669"/>
    <property type="project" value="UniProtKB-SubCell"/>
</dbReference>
<evidence type="ECO:0000256" key="4">
    <source>
        <dbReference type="ARBA" id="ARBA00022824"/>
    </source>
</evidence>
<evidence type="ECO:0000256" key="3">
    <source>
        <dbReference type="ARBA" id="ARBA00004370"/>
    </source>
</evidence>
<dbReference type="EMBL" id="NPIC01000008">
    <property type="protein sequence ID" value="RDL33755.1"/>
    <property type="molecule type" value="Genomic_DNA"/>
</dbReference>
<dbReference type="InterPro" id="IPR052374">
    <property type="entry name" value="SERAC1"/>
</dbReference>
<keyword evidence="5" id="KW-0496">Mitochondrion</keyword>
<dbReference type="GO" id="GO:0005783">
    <property type="term" value="C:endoplasmic reticulum"/>
    <property type="evidence" value="ECO:0007669"/>
    <property type="project" value="UniProtKB-SubCell"/>
</dbReference>
<dbReference type="OrthoDB" id="1658288at2759"/>
<dbReference type="AlphaFoldDB" id="A0A370TFT5"/>
<dbReference type="Gene3D" id="3.40.50.1820">
    <property type="entry name" value="alpha/beta hydrolase"/>
    <property type="match status" value="1"/>
</dbReference>
<dbReference type="SUPFAM" id="SSF53474">
    <property type="entry name" value="alpha/beta-Hydrolases"/>
    <property type="match status" value="1"/>
</dbReference>
<reference evidence="8 9" key="1">
    <citation type="journal article" date="2018" name="IMA Fungus">
        <title>IMA Genome-F 9: Draft genome sequence of Annulohypoxylon stygium, Aspergillus mulundensis, Berkeleyomyces basicola (syn. Thielaviopsis basicola), Ceratocystis smalleyi, two Cercospora beticola strains, Coleophoma cylindrospora, Fusarium fracticaudum, Phialophora cf. hyalina, and Morchella septimelata.</title>
        <authorList>
            <person name="Wingfield B.D."/>
            <person name="Bills G.F."/>
            <person name="Dong Y."/>
            <person name="Huang W."/>
            <person name="Nel W.J."/>
            <person name="Swalarsk-Parry B.S."/>
            <person name="Vaghefi N."/>
            <person name="Wilken P.M."/>
            <person name="An Z."/>
            <person name="de Beer Z.W."/>
            <person name="De Vos L."/>
            <person name="Chen L."/>
            <person name="Duong T.A."/>
            <person name="Gao Y."/>
            <person name="Hammerbacher A."/>
            <person name="Kikkert J.R."/>
            <person name="Li Y."/>
            <person name="Li H."/>
            <person name="Li K."/>
            <person name="Li Q."/>
            <person name="Liu X."/>
            <person name="Ma X."/>
            <person name="Naidoo K."/>
            <person name="Pethybridge S.J."/>
            <person name="Sun J."/>
            <person name="Steenkamp E.T."/>
            <person name="van der Nest M.A."/>
            <person name="van Wyk S."/>
            <person name="Wingfield M.J."/>
            <person name="Xiong C."/>
            <person name="Yue Q."/>
            <person name="Zhang X."/>
        </authorList>
    </citation>
    <scope>NUCLEOTIDE SEQUENCE [LARGE SCALE GENOMIC DNA]</scope>
    <source>
        <strain evidence="8 9">BP 5553</strain>
    </source>
</reference>
<evidence type="ECO:0000256" key="1">
    <source>
        <dbReference type="ARBA" id="ARBA00004173"/>
    </source>
</evidence>
<accession>A0A370TFT5</accession>
<dbReference type="RefSeq" id="XP_031867037.1">
    <property type="nucleotide sequence ID" value="XM_032016746.1"/>
</dbReference>
<organism evidence="8 9">
    <name type="scientific">Venustampulla echinocandica</name>
    <dbReference type="NCBI Taxonomy" id="2656787"/>
    <lineage>
        <taxon>Eukaryota</taxon>
        <taxon>Fungi</taxon>
        <taxon>Dikarya</taxon>
        <taxon>Ascomycota</taxon>
        <taxon>Pezizomycotina</taxon>
        <taxon>Leotiomycetes</taxon>
        <taxon>Helotiales</taxon>
        <taxon>Pleuroascaceae</taxon>
        <taxon>Venustampulla</taxon>
    </lineage>
</organism>
<evidence type="ECO:0000313" key="8">
    <source>
        <dbReference type="EMBL" id="RDL33755.1"/>
    </source>
</evidence>
<keyword evidence="9" id="KW-1185">Reference proteome</keyword>
<dbReference type="PANTHER" id="PTHR48182">
    <property type="entry name" value="PROTEIN SERAC1"/>
    <property type="match status" value="1"/>
</dbReference>
<feature type="region of interest" description="Disordered" evidence="7">
    <location>
        <begin position="69"/>
        <end position="89"/>
    </location>
</feature>
<keyword evidence="4" id="KW-0256">Endoplasmic reticulum</keyword>
<proteinExistence type="predicted"/>
<evidence type="ECO:0000313" key="9">
    <source>
        <dbReference type="Proteomes" id="UP000254866"/>
    </source>
</evidence>
<dbReference type="Proteomes" id="UP000254866">
    <property type="component" value="Unassembled WGS sequence"/>
</dbReference>
<dbReference type="GO" id="GO:0016020">
    <property type="term" value="C:membrane"/>
    <property type="evidence" value="ECO:0007669"/>
    <property type="project" value="UniProtKB-SubCell"/>
</dbReference>
<evidence type="ECO:0000256" key="6">
    <source>
        <dbReference type="ARBA" id="ARBA00023136"/>
    </source>
</evidence>
<comment type="subcellular location">
    <subcellularLocation>
        <location evidence="2">Endoplasmic reticulum</location>
    </subcellularLocation>
    <subcellularLocation>
        <location evidence="3">Membrane</location>
    </subcellularLocation>
    <subcellularLocation>
        <location evidence="1">Mitochondrion</location>
    </subcellularLocation>
</comment>
<comment type="caution">
    <text evidence="8">The sequence shown here is derived from an EMBL/GenBank/DDBJ whole genome shotgun (WGS) entry which is preliminary data.</text>
</comment>
<feature type="compositionally biased region" description="Polar residues" evidence="7">
    <location>
        <begin position="69"/>
        <end position="78"/>
    </location>
</feature>